<dbReference type="EMBL" id="JXTC01000031">
    <property type="protein sequence ID" value="PON97454.1"/>
    <property type="molecule type" value="Genomic_DNA"/>
</dbReference>
<sequence length="92" mass="10423">CVAIVQSAWCGGSISNNAIVDLDSQLSICSSMLKNWSAKEFGSVRKATGKIRKQIRYIYKNGETANRMEEVRQLERSLEDAEWEIVWYGASF</sequence>
<gene>
    <name evidence="1" type="ORF">TorRG33x02_066560</name>
</gene>
<dbReference type="AlphaFoldDB" id="A0A2P5FI47"/>
<evidence type="ECO:0000313" key="2">
    <source>
        <dbReference type="Proteomes" id="UP000237000"/>
    </source>
</evidence>
<name>A0A2P5FI47_TREOI</name>
<dbReference type="OrthoDB" id="10413751at2759"/>
<proteinExistence type="predicted"/>
<dbReference type="Proteomes" id="UP000237000">
    <property type="component" value="Unassembled WGS sequence"/>
</dbReference>
<keyword evidence="2" id="KW-1185">Reference proteome</keyword>
<organism evidence="1 2">
    <name type="scientific">Trema orientale</name>
    <name type="common">Charcoal tree</name>
    <name type="synonym">Celtis orientalis</name>
    <dbReference type="NCBI Taxonomy" id="63057"/>
    <lineage>
        <taxon>Eukaryota</taxon>
        <taxon>Viridiplantae</taxon>
        <taxon>Streptophyta</taxon>
        <taxon>Embryophyta</taxon>
        <taxon>Tracheophyta</taxon>
        <taxon>Spermatophyta</taxon>
        <taxon>Magnoliopsida</taxon>
        <taxon>eudicotyledons</taxon>
        <taxon>Gunneridae</taxon>
        <taxon>Pentapetalae</taxon>
        <taxon>rosids</taxon>
        <taxon>fabids</taxon>
        <taxon>Rosales</taxon>
        <taxon>Cannabaceae</taxon>
        <taxon>Trema</taxon>
    </lineage>
</organism>
<feature type="non-terminal residue" evidence="1">
    <location>
        <position position="1"/>
    </location>
</feature>
<protein>
    <submittedName>
        <fullName evidence="1">Uncharacterized protein</fullName>
    </submittedName>
</protein>
<dbReference type="InParanoid" id="A0A2P5FI47"/>
<comment type="caution">
    <text evidence="1">The sequence shown here is derived from an EMBL/GenBank/DDBJ whole genome shotgun (WGS) entry which is preliminary data.</text>
</comment>
<accession>A0A2P5FI47</accession>
<evidence type="ECO:0000313" key="1">
    <source>
        <dbReference type="EMBL" id="PON97454.1"/>
    </source>
</evidence>
<reference evidence="2" key="1">
    <citation type="submission" date="2016-06" db="EMBL/GenBank/DDBJ databases">
        <title>Parallel loss of symbiosis genes in relatives of nitrogen-fixing non-legume Parasponia.</title>
        <authorList>
            <person name="Van Velzen R."/>
            <person name="Holmer R."/>
            <person name="Bu F."/>
            <person name="Rutten L."/>
            <person name="Van Zeijl A."/>
            <person name="Liu W."/>
            <person name="Santuari L."/>
            <person name="Cao Q."/>
            <person name="Sharma T."/>
            <person name="Shen D."/>
            <person name="Roswanjaya Y."/>
            <person name="Wardhani T."/>
            <person name="Kalhor M.S."/>
            <person name="Jansen J."/>
            <person name="Van den Hoogen J."/>
            <person name="Gungor B."/>
            <person name="Hartog M."/>
            <person name="Hontelez J."/>
            <person name="Verver J."/>
            <person name="Yang W.-C."/>
            <person name="Schijlen E."/>
            <person name="Repin R."/>
            <person name="Schilthuizen M."/>
            <person name="Schranz E."/>
            <person name="Heidstra R."/>
            <person name="Miyata K."/>
            <person name="Fedorova E."/>
            <person name="Kohlen W."/>
            <person name="Bisseling T."/>
            <person name="Smit S."/>
            <person name="Geurts R."/>
        </authorList>
    </citation>
    <scope>NUCLEOTIDE SEQUENCE [LARGE SCALE GENOMIC DNA]</scope>
    <source>
        <strain evidence="2">cv. RG33-2</strain>
    </source>
</reference>